<keyword evidence="2 6" id="KW-0808">Transferase</keyword>
<evidence type="ECO:0000313" key="6">
    <source>
        <dbReference type="EMBL" id="CUP65396.1"/>
    </source>
</evidence>
<keyword evidence="3 6" id="KW-0418">Kinase</keyword>
<proteinExistence type="inferred from homology"/>
<name>A0A174Q0L1_9FIRM</name>
<protein>
    <submittedName>
        <fullName evidence="6">Glycerol kinase</fullName>
        <ecNumber evidence="6">2.7.1.30</ecNumber>
    </submittedName>
</protein>
<sequence length="499" mass="55601">MAERMLFAGMDVGTSGCKMLVYDLDGNIVYQSSRKYQEGGSGGHRELNPEIVISKVKEVLREIATKCTEGIVSMAVTSLGESVVCLDKNNKVLTNSMLTGDSRGIPETQEIIDILGADRIFETTGLPPNELYGLPKYMWLNRNTNAIKDAAAILYYEDFVGYILTGQRKVSYSSAARSMAFDIRKFEWSEDLLSLAGIHKEQMSEPIPPCTVIGMILPKIADELGLNKDLKVVAGGHDQICAALGSGLFAPEDGECGMGTCEFMFTMLPKVMMTSYMKKNDFTCIPYVFPDTYLSSIEVTTCGALKNWARDNIFQGINRKCQEEGRNFFQYMDDLARDIQTDIMILPQFGSAGNPDLSMDAWGTITGLTIHTKPEELYKGILEGMAFQMYLAYERMQKLGTTMQRIAVTGGGAASELTLQIRADVFGMEVDSLESAEAGTLGYMLMAATAVGAYSSMEEAIKKTVRIKKRYIPDSDMTSYYRKKFENYKHFYEEMHDFH</sequence>
<dbReference type="PIRSF" id="PIRSF000538">
    <property type="entry name" value="GlpK"/>
    <property type="match status" value="1"/>
</dbReference>
<dbReference type="InterPro" id="IPR050406">
    <property type="entry name" value="FGGY_Carb_Kinase"/>
</dbReference>
<dbReference type="EC" id="2.7.1.30" evidence="6"/>
<dbReference type="Proteomes" id="UP000095413">
    <property type="component" value="Unassembled WGS sequence"/>
</dbReference>
<dbReference type="SUPFAM" id="SSF53067">
    <property type="entry name" value="Actin-like ATPase domain"/>
    <property type="match status" value="2"/>
</dbReference>
<dbReference type="RefSeq" id="WP_242859022.1">
    <property type="nucleotide sequence ID" value="NZ_CZBA01000011.1"/>
</dbReference>
<dbReference type="Pfam" id="PF00370">
    <property type="entry name" value="FGGY_N"/>
    <property type="match status" value="1"/>
</dbReference>
<gene>
    <name evidence="6" type="primary">glpK_3</name>
    <name evidence="6" type="ORF">ERS852533_02092</name>
</gene>
<evidence type="ECO:0000256" key="1">
    <source>
        <dbReference type="ARBA" id="ARBA00009156"/>
    </source>
</evidence>
<dbReference type="Gene3D" id="3.30.420.40">
    <property type="match status" value="2"/>
</dbReference>
<accession>A0A174Q0L1</accession>
<dbReference type="GO" id="GO:0005975">
    <property type="term" value="P:carbohydrate metabolic process"/>
    <property type="evidence" value="ECO:0007669"/>
    <property type="project" value="InterPro"/>
</dbReference>
<dbReference type="PANTHER" id="PTHR43095:SF2">
    <property type="entry name" value="GLUCONOKINASE"/>
    <property type="match status" value="1"/>
</dbReference>
<dbReference type="InterPro" id="IPR018485">
    <property type="entry name" value="FGGY_C"/>
</dbReference>
<feature type="domain" description="Carbohydrate kinase FGGY N-terminal" evidence="4">
    <location>
        <begin position="8"/>
        <end position="245"/>
    </location>
</feature>
<dbReference type="AlphaFoldDB" id="A0A174Q0L1"/>
<dbReference type="Pfam" id="PF02782">
    <property type="entry name" value="FGGY_C"/>
    <property type="match status" value="1"/>
</dbReference>
<comment type="similarity">
    <text evidence="1">Belongs to the FGGY kinase family.</text>
</comment>
<evidence type="ECO:0000259" key="4">
    <source>
        <dbReference type="Pfam" id="PF00370"/>
    </source>
</evidence>
<evidence type="ECO:0000259" key="5">
    <source>
        <dbReference type="Pfam" id="PF02782"/>
    </source>
</evidence>
<dbReference type="CDD" id="cd07773">
    <property type="entry name" value="ASKHA_NBD_FGGY_FK"/>
    <property type="match status" value="1"/>
</dbReference>
<dbReference type="InterPro" id="IPR043129">
    <property type="entry name" value="ATPase_NBD"/>
</dbReference>
<organism evidence="6 7">
    <name type="scientific">Blautia obeum</name>
    <dbReference type="NCBI Taxonomy" id="40520"/>
    <lineage>
        <taxon>Bacteria</taxon>
        <taxon>Bacillati</taxon>
        <taxon>Bacillota</taxon>
        <taxon>Clostridia</taxon>
        <taxon>Lachnospirales</taxon>
        <taxon>Lachnospiraceae</taxon>
        <taxon>Blautia</taxon>
    </lineage>
</organism>
<evidence type="ECO:0000256" key="2">
    <source>
        <dbReference type="ARBA" id="ARBA00022679"/>
    </source>
</evidence>
<dbReference type="PANTHER" id="PTHR43095">
    <property type="entry name" value="SUGAR KINASE"/>
    <property type="match status" value="1"/>
</dbReference>
<feature type="domain" description="Carbohydrate kinase FGGY C-terminal" evidence="5">
    <location>
        <begin position="258"/>
        <end position="450"/>
    </location>
</feature>
<reference evidence="6 7" key="1">
    <citation type="submission" date="2015-09" db="EMBL/GenBank/DDBJ databases">
        <authorList>
            <consortium name="Pathogen Informatics"/>
        </authorList>
    </citation>
    <scope>NUCLEOTIDE SEQUENCE [LARGE SCALE GENOMIC DNA]</scope>
    <source>
        <strain evidence="6 7">2789STDY5834921</strain>
    </source>
</reference>
<evidence type="ECO:0000313" key="7">
    <source>
        <dbReference type="Proteomes" id="UP000095413"/>
    </source>
</evidence>
<dbReference type="EMBL" id="CZBA01000011">
    <property type="protein sequence ID" value="CUP65396.1"/>
    <property type="molecule type" value="Genomic_DNA"/>
</dbReference>
<dbReference type="InterPro" id="IPR018484">
    <property type="entry name" value="FGGY_N"/>
</dbReference>
<evidence type="ECO:0000256" key="3">
    <source>
        <dbReference type="ARBA" id="ARBA00022777"/>
    </source>
</evidence>
<dbReference type="GO" id="GO:0004370">
    <property type="term" value="F:glycerol kinase activity"/>
    <property type="evidence" value="ECO:0007669"/>
    <property type="project" value="UniProtKB-EC"/>
</dbReference>
<dbReference type="InterPro" id="IPR000577">
    <property type="entry name" value="Carb_kinase_FGGY"/>
</dbReference>